<dbReference type="Proteomes" id="UP000095283">
    <property type="component" value="Unplaced"/>
</dbReference>
<name>A0A1I7X0J6_HETBA</name>
<protein>
    <submittedName>
        <fullName evidence="3">Uncharacterized protein</fullName>
    </submittedName>
</protein>
<evidence type="ECO:0000256" key="1">
    <source>
        <dbReference type="SAM" id="MobiDB-lite"/>
    </source>
</evidence>
<accession>A0A1I7X0J6</accession>
<evidence type="ECO:0000313" key="2">
    <source>
        <dbReference type="Proteomes" id="UP000095283"/>
    </source>
</evidence>
<feature type="region of interest" description="Disordered" evidence="1">
    <location>
        <begin position="105"/>
        <end position="137"/>
    </location>
</feature>
<dbReference type="AlphaFoldDB" id="A0A1I7X0J6"/>
<organism evidence="2 3">
    <name type="scientific">Heterorhabditis bacteriophora</name>
    <name type="common">Entomopathogenic nematode worm</name>
    <dbReference type="NCBI Taxonomy" id="37862"/>
    <lineage>
        <taxon>Eukaryota</taxon>
        <taxon>Metazoa</taxon>
        <taxon>Ecdysozoa</taxon>
        <taxon>Nematoda</taxon>
        <taxon>Chromadorea</taxon>
        <taxon>Rhabditida</taxon>
        <taxon>Rhabditina</taxon>
        <taxon>Rhabditomorpha</taxon>
        <taxon>Strongyloidea</taxon>
        <taxon>Heterorhabditidae</taxon>
        <taxon>Heterorhabditis</taxon>
    </lineage>
</organism>
<keyword evidence="2" id="KW-1185">Reference proteome</keyword>
<evidence type="ECO:0000313" key="3">
    <source>
        <dbReference type="WBParaSite" id="Hba_11071"/>
    </source>
</evidence>
<proteinExistence type="predicted"/>
<sequence length="137" mass="15701">MVWRCFHHGGLGVLHHMQSTMKKENNHHKDLDSIKHMGEVGEYLEDYQESKEVFLAMKSLARSENSAFTPYKRKSSQNTGSSALFTINRACPPLIQPQPRLAVPLALPQEERSDSSIYKKIRGKRKERSSSVGELRY</sequence>
<dbReference type="WBParaSite" id="Hba_11071">
    <property type="protein sequence ID" value="Hba_11071"/>
    <property type="gene ID" value="Hba_11071"/>
</dbReference>
<reference evidence="3" key="1">
    <citation type="submission" date="2016-11" db="UniProtKB">
        <authorList>
            <consortium name="WormBaseParasite"/>
        </authorList>
    </citation>
    <scope>IDENTIFICATION</scope>
</reference>